<comment type="similarity">
    <text evidence="8">Belongs to the acetyltransferase family. GNA1 subfamily.</text>
</comment>
<accession>A0A8T9C881</accession>
<keyword evidence="5" id="KW-0256">Endoplasmic reticulum</keyword>
<reference evidence="10 11" key="1">
    <citation type="submission" date="2018-05" db="EMBL/GenBank/DDBJ databases">
        <title>Genome sequencing and assembly of the regulated plant pathogen Lachnellula willkommii and related sister species for the development of diagnostic species identification markers.</title>
        <authorList>
            <person name="Giroux E."/>
            <person name="Bilodeau G."/>
        </authorList>
    </citation>
    <scope>NUCLEOTIDE SEQUENCE [LARGE SCALE GENOMIC DNA]</scope>
    <source>
        <strain evidence="10 11">CBS 268.59</strain>
    </source>
</reference>
<evidence type="ECO:0000256" key="4">
    <source>
        <dbReference type="ARBA" id="ARBA00022679"/>
    </source>
</evidence>
<evidence type="ECO:0000256" key="2">
    <source>
        <dbReference type="ARBA" id="ARBA00004586"/>
    </source>
</evidence>
<evidence type="ECO:0000256" key="6">
    <source>
        <dbReference type="ARBA" id="ARBA00023136"/>
    </source>
</evidence>
<dbReference type="OrthoDB" id="10039976at2759"/>
<evidence type="ECO:0000313" key="10">
    <source>
        <dbReference type="EMBL" id="TVY75576.1"/>
    </source>
</evidence>
<dbReference type="InterPro" id="IPR016181">
    <property type="entry name" value="Acyl_CoA_acyltransferase"/>
</dbReference>
<proteinExistence type="inferred from homology"/>
<comment type="subcellular location">
    <subcellularLocation>
        <location evidence="1">Endomembrane system</location>
        <topology evidence="1">Peripheral membrane protein</topology>
    </subcellularLocation>
    <subcellularLocation>
        <location evidence="2">Endoplasmic reticulum membrane</location>
    </subcellularLocation>
</comment>
<dbReference type="Pfam" id="PF00583">
    <property type="entry name" value="Acetyltransf_1"/>
    <property type="match status" value="1"/>
</dbReference>
<evidence type="ECO:0000256" key="5">
    <source>
        <dbReference type="ARBA" id="ARBA00022824"/>
    </source>
</evidence>
<keyword evidence="11" id="KW-1185">Reference proteome</keyword>
<dbReference type="SUPFAM" id="SSF55729">
    <property type="entry name" value="Acyl-CoA N-acyltransferases (Nat)"/>
    <property type="match status" value="1"/>
</dbReference>
<evidence type="ECO:0000259" key="9">
    <source>
        <dbReference type="PROSITE" id="PS51186"/>
    </source>
</evidence>
<dbReference type="GO" id="GO:0006048">
    <property type="term" value="P:UDP-N-acetylglucosamine biosynthetic process"/>
    <property type="evidence" value="ECO:0007669"/>
    <property type="project" value="UniProtKB-UniRule"/>
</dbReference>
<dbReference type="InterPro" id="IPR039143">
    <property type="entry name" value="GNPNAT1-like"/>
</dbReference>
<dbReference type="Gene3D" id="3.40.630.30">
    <property type="match status" value="1"/>
</dbReference>
<keyword evidence="6" id="KW-0472">Membrane</keyword>
<dbReference type="PANTHER" id="PTHR13355:SF11">
    <property type="entry name" value="GLUCOSAMINE 6-PHOSPHATE N-ACETYLTRANSFERASE"/>
    <property type="match status" value="1"/>
</dbReference>
<dbReference type="GO" id="GO:0004343">
    <property type="term" value="F:glucosamine 6-phosphate N-acetyltransferase activity"/>
    <property type="evidence" value="ECO:0007669"/>
    <property type="project" value="UniProtKB-UniRule"/>
</dbReference>
<gene>
    <name evidence="10" type="primary">gna1</name>
    <name evidence="10" type="ORF">LSUE1_G005570</name>
</gene>
<comment type="caution">
    <text evidence="10">The sequence shown here is derived from an EMBL/GenBank/DDBJ whole genome shotgun (WGS) entry which is preliminary data.</text>
</comment>
<dbReference type="GO" id="GO:0005789">
    <property type="term" value="C:endoplasmic reticulum membrane"/>
    <property type="evidence" value="ECO:0007669"/>
    <property type="project" value="UniProtKB-SubCell"/>
</dbReference>
<dbReference type="AlphaFoldDB" id="A0A8T9C881"/>
<evidence type="ECO:0000256" key="3">
    <source>
        <dbReference type="ARBA" id="ARBA00011738"/>
    </source>
</evidence>
<dbReference type="InterPro" id="IPR000182">
    <property type="entry name" value="GNAT_dom"/>
</dbReference>
<keyword evidence="7 8" id="KW-0012">Acyltransferase</keyword>
<evidence type="ECO:0000256" key="7">
    <source>
        <dbReference type="ARBA" id="ARBA00023315"/>
    </source>
</evidence>
<dbReference type="PANTHER" id="PTHR13355">
    <property type="entry name" value="GLUCOSAMINE 6-PHOSPHATE N-ACETYLTRANSFERASE"/>
    <property type="match status" value="1"/>
</dbReference>
<evidence type="ECO:0000256" key="1">
    <source>
        <dbReference type="ARBA" id="ARBA00004184"/>
    </source>
</evidence>
<organism evidence="10 11">
    <name type="scientific">Lachnellula suecica</name>
    <dbReference type="NCBI Taxonomy" id="602035"/>
    <lineage>
        <taxon>Eukaryota</taxon>
        <taxon>Fungi</taxon>
        <taxon>Dikarya</taxon>
        <taxon>Ascomycota</taxon>
        <taxon>Pezizomycotina</taxon>
        <taxon>Leotiomycetes</taxon>
        <taxon>Helotiales</taxon>
        <taxon>Lachnaceae</taxon>
        <taxon>Lachnellula</taxon>
    </lineage>
</organism>
<name>A0A8T9C881_9HELO</name>
<evidence type="ECO:0000313" key="11">
    <source>
        <dbReference type="Proteomes" id="UP000469558"/>
    </source>
</evidence>
<protein>
    <recommendedName>
        <fullName evidence="8">Glucosamine 6-phosphate N-acetyltransferase</fullName>
        <ecNumber evidence="8">2.3.1.4</ecNumber>
    </recommendedName>
</protein>
<dbReference type="FunFam" id="3.40.630.30:FF:000048">
    <property type="entry name" value="Glucosamine 6-phosphate N-acetyltransferase"/>
    <property type="match status" value="1"/>
</dbReference>
<keyword evidence="4 8" id="KW-0808">Transferase</keyword>
<feature type="domain" description="N-acetyltransferase" evidence="9">
    <location>
        <begin position="27"/>
        <end position="179"/>
    </location>
</feature>
<dbReference type="CDD" id="cd04301">
    <property type="entry name" value="NAT_SF"/>
    <property type="match status" value="1"/>
</dbReference>
<comment type="pathway">
    <text evidence="8">Nucleotide-sugar biosynthesis; UDP-N-acetyl-alpha-D-glucosamine biosynthesis; N-acetyl-alpha-D-glucosamine 1-phosphate from alpha-D-glucosamine 6-phosphate (route I): step 1/2.</text>
</comment>
<dbReference type="EMBL" id="QGMK01001014">
    <property type="protein sequence ID" value="TVY75576.1"/>
    <property type="molecule type" value="Genomic_DNA"/>
</dbReference>
<dbReference type="Proteomes" id="UP000469558">
    <property type="component" value="Unassembled WGS sequence"/>
</dbReference>
<dbReference type="EC" id="2.3.1.4" evidence="8"/>
<dbReference type="PROSITE" id="PS51186">
    <property type="entry name" value="GNAT"/>
    <property type="match status" value="1"/>
</dbReference>
<comment type="subunit">
    <text evidence="3">Homodimer.</text>
</comment>
<sequence length="179" mass="19954">MTTPGEISLFSETLISSKPKESLPAGFICRPLYRSDYKRGHLGVLGDLAHIGDINEETWVERFDDMKKSNGTYFVLVIVDEKNDKIVGTGTFFYELKFLNNLGKQGHIEDIAVAKDYQGKGFGTILVHAVDSLGAQLGCYKTILDCSEAKRGFYLKCGYEGRGLEMHHYHDLAAKDHGV</sequence>
<evidence type="ECO:0000256" key="8">
    <source>
        <dbReference type="RuleBase" id="RU365086"/>
    </source>
</evidence>
<comment type="catalytic activity">
    <reaction evidence="8">
        <text>D-glucosamine 6-phosphate + acetyl-CoA = N-acetyl-D-glucosamine 6-phosphate + CoA + H(+)</text>
        <dbReference type="Rhea" id="RHEA:10292"/>
        <dbReference type="ChEBI" id="CHEBI:15378"/>
        <dbReference type="ChEBI" id="CHEBI:57287"/>
        <dbReference type="ChEBI" id="CHEBI:57288"/>
        <dbReference type="ChEBI" id="CHEBI:57513"/>
        <dbReference type="ChEBI" id="CHEBI:58725"/>
        <dbReference type="EC" id="2.3.1.4"/>
    </reaction>
</comment>